<dbReference type="HAMAP" id="MF_00051">
    <property type="entry name" value="SHMT"/>
    <property type="match status" value="1"/>
</dbReference>
<dbReference type="FunFam" id="3.40.640.10:FF:000097">
    <property type="entry name" value="Serine hydroxymethyltransferase"/>
    <property type="match status" value="1"/>
</dbReference>
<dbReference type="SUPFAM" id="SSF50985">
    <property type="entry name" value="RCC1/BLIP-II"/>
    <property type="match status" value="1"/>
</dbReference>
<evidence type="ECO:0000256" key="9">
    <source>
        <dbReference type="PROSITE-ProRule" id="PRU00235"/>
    </source>
</evidence>
<dbReference type="InterPro" id="IPR008271">
    <property type="entry name" value="Ser/Thr_kinase_AS"/>
</dbReference>
<dbReference type="GO" id="GO:0019264">
    <property type="term" value="P:glycine biosynthetic process from serine"/>
    <property type="evidence" value="ECO:0007669"/>
    <property type="project" value="InterPro"/>
</dbReference>
<dbReference type="PROSITE" id="PS00107">
    <property type="entry name" value="PROTEIN_KINASE_ATP"/>
    <property type="match status" value="1"/>
</dbReference>
<name>A0A1Q9F4U2_SYMMI</name>
<evidence type="ECO:0000256" key="2">
    <source>
        <dbReference type="ARBA" id="ARBA00004777"/>
    </source>
</evidence>
<evidence type="ECO:0000256" key="6">
    <source>
        <dbReference type="ARBA" id="ARBA00022741"/>
    </source>
</evidence>
<comment type="cofactor">
    <cofactor evidence="1 11">
        <name>pyridoxal 5'-phosphate</name>
        <dbReference type="ChEBI" id="CHEBI:597326"/>
    </cofactor>
</comment>
<evidence type="ECO:0000256" key="3">
    <source>
        <dbReference type="ARBA" id="ARBA00006376"/>
    </source>
</evidence>
<dbReference type="EC" id="2.1.2.1" evidence="11"/>
<dbReference type="PROSITE" id="PS00096">
    <property type="entry name" value="SHMT"/>
    <property type="match status" value="1"/>
</dbReference>
<keyword evidence="4 11" id="KW-0554">One-carbon metabolism</keyword>
<dbReference type="InterPro" id="IPR049943">
    <property type="entry name" value="Ser_HO-MeTrfase-like"/>
</dbReference>
<evidence type="ECO:0000313" key="14">
    <source>
        <dbReference type="Proteomes" id="UP000186817"/>
    </source>
</evidence>
<dbReference type="InterPro" id="IPR000408">
    <property type="entry name" value="Reg_chr_condens"/>
</dbReference>
<dbReference type="SUPFAM" id="SSF56112">
    <property type="entry name" value="Protein kinase-like (PK-like)"/>
    <property type="match status" value="1"/>
</dbReference>
<comment type="pathway">
    <text evidence="2 11">One-carbon metabolism; tetrahydrofolate interconversion.</text>
</comment>
<dbReference type="Pfam" id="PF00464">
    <property type="entry name" value="SHMT"/>
    <property type="match status" value="1"/>
</dbReference>
<feature type="repeat" description="RCC1" evidence="9">
    <location>
        <begin position="259"/>
        <end position="297"/>
    </location>
</feature>
<dbReference type="PROSITE" id="PS00108">
    <property type="entry name" value="PROTEIN_KINASE_ST"/>
    <property type="match status" value="1"/>
</dbReference>
<dbReference type="Gene3D" id="3.90.1150.10">
    <property type="entry name" value="Aspartate Aminotransferase, domain 1"/>
    <property type="match status" value="1"/>
</dbReference>
<dbReference type="InterPro" id="IPR017441">
    <property type="entry name" value="Protein_kinase_ATP_BS"/>
</dbReference>
<comment type="catalytic activity">
    <reaction evidence="11">
        <text>(6R)-5,10-methylene-5,6,7,8-tetrahydrofolate + glycine + H2O = (6S)-5,6,7,8-tetrahydrofolate + L-serine</text>
        <dbReference type="Rhea" id="RHEA:15481"/>
        <dbReference type="ChEBI" id="CHEBI:15377"/>
        <dbReference type="ChEBI" id="CHEBI:15636"/>
        <dbReference type="ChEBI" id="CHEBI:33384"/>
        <dbReference type="ChEBI" id="CHEBI:57305"/>
        <dbReference type="ChEBI" id="CHEBI:57453"/>
        <dbReference type="EC" id="2.1.2.1"/>
    </reaction>
</comment>
<dbReference type="Gene3D" id="3.30.200.20">
    <property type="entry name" value="Phosphorylase Kinase, domain 1"/>
    <property type="match status" value="1"/>
</dbReference>
<evidence type="ECO:0000256" key="8">
    <source>
        <dbReference type="ARBA" id="ARBA00022898"/>
    </source>
</evidence>
<feature type="repeat" description="RCC1" evidence="9">
    <location>
        <begin position="181"/>
        <end position="219"/>
    </location>
</feature>
<dbReference type="Gene3D" id="3.40.640.10">
    <property type="entry name" value="Type I PLP-dependent aspartate aminotransferase-like (Major domain)"/>
    <property type="match status" value="1"/>
</dbReference>
<dbReference type="InterPro" id="IPR001085">
    <property type="entry name" value="Ser_HO-MeTrfase"/>
</dbReference>
<keyword evidence="7 10" id="KW-0067">ATP-binding</keyword>
<dbReference type="GO" id="GO:0035999">
    <property type="term" value="P:tetrahydrofolate interconversion"/>
    <property type="evidence" value="ECO:0007669"/>
    <property type="project" value="UniProtKB-UniPathway"/>
</dbReference>
<dbReference type="CDD" id="cd00378">
    <property type="entry name" value="SHMT"/>
    <property type="match status" value="1"/>
</dbReference>
<dbReference type="GO" id="GO:0005524">
    <property type="term" value="F:ATP binding"/>
    <property type="evidence" value="ECO:0007669"/>
    <property type="project" value="UniProtKB-UniRule"/>
</dbReference>
<dbReference type="UniPathway" id="UPA00193"/>
<comment type="caution">
    <text evidence="13">The sequence shown here is derived from an EMBL/GenBank/DDBJ whole genome shotgun (WGS) entry which is preliminary data.</text>
</comment>
<dbReference type="SMART" id="SM00220">
    <property type="entry name" value="S_TKc"/>
    <property type="match status" value="1"/>
</dbReference>
<evidence type="ECO:0000259" key="12">
    <source>
        <dbReference type="PROSITE" id="PS50011"/>
    </source>
</evidence>
<organism evidence="13 14">
    <name type="scientific">Symbiodinium microadriaticum</name>
    <name type="common">Dinoflagellate</name>
    <name type="synonym">Zooxanthella microadriatica</name>
    <dbReference type="NCBI Taxonomy" id="2951"/>
    <lineage>
        <taxon>Eukaryota</taxon>
        <taxon>Sar</taxon>
        <taxon>Alveolata</taxon>
        <taxon>Dinophyceae</taxon>
        <taxon>Suessiales</taxon>
        <taxon>Symbiodiniaceae</taxon>
        <taxon>Symbiodinium</taxon>
    </lineage>
</organism>
<comment type="similarity">
    <text evidence="3 11">Belongs to the SHMT family.</text>
</comment>
<evidence type="ECO:0000256" key="1">
    <source>
        <dbReference type="ARBA" id="ARBA00001933"/>
    </source>
</evidence>
<dbReference type="GO" id="GO:0008168">
    <property type="term" value="F:methyltransferase activity"/>
    <property type="evidence" value="ECO:0007669"/>
    <property type="project" value="UniProtKB-KW"/>
</dbReference>
<dbReference type="InterPro" id="IPR011009">
    <property type="entry name" value="Kinase-like_dom_sf"/>
</dbReference>
<dbReference type="GO" id="GO:0005739">
    <property type="term" value="C:mitochondrion"/>
    <property type="evidence" value="ECO:0007669"/>
    <property type="project" value="TreeGrafter"/>
</dbReference>
<keyword evidence="14" id="KW-1185">Reference proteome</keyword>
<dbReference type="PROSITE" id="PS50011">
    <property type="entry name" value="PROTEIN_KINASE_DOM"/>
    <property type="match status" value="1"/>
</dbReference>
<dbReference type="PROSITE" id="PS50012">
    <property type="entry name" value="RCC1_3"/>
    <property type="match status" value="3"/>
</dbReference>
<dbReference type="AlphaFoldDB" id="A0A1Q9F4U2"/>
<feature type="domain" description="Protein kinase" evidence="12">
    <location>
        <begin position="12"/>
        <end position="518"/>
    </location>
</feature>
<dbReference type="Gene3D" id="2.130.10.30">
    <property type="entry name" value="Regulator of chromosome condensation 1/beta-lactamase-inhibitor protein II"/>
    <property type="match status" value="1"/>
</dbReference>
<evidence type="ECO:0000256" key="5">
    <source>
        <dbReference type="ARBA" id="ARBA00022679"/>
    </source>
</evidence>
<dbReference type="InterPro" id="IPR015424">
    <property type="entry name" value="PyrdxlP-dep_Trfase"/>
</dbReference>
<keyword evidence="6 10" id="KW-0547">Nucleotide-binding</keyword>
<comment type="function">
    <text evidence="11">Interconversion of serine and glycine.</text>
</comment>
<dbReference type="Proteomes" id="UP000186817">
    <property type="component" value="Unassembled WGS sequence"/>
</dbReference>
<sequence>MFAHAGDRIGDYEVKQLLGRGSFGVVLLVQTAALQQFALKLVPCDHLDDDEAAKAADTTLAEAQLMQRLRHPHIVTCHDVQFDPPRKCVWLALEFMDGGDLGNRIKAKRQGGQPPFEGPFLQKTGHWYVSDVMSAANVLSDGQLVCFGDNRFGQCEVPPSLGHLVAVAAGCGHTCAVDADGELVCFGDNRFGQCEVPSDLGPVAAVVAGWYHTCALKADGQLVCFGFNDDGQCDVPADLGPVIAVAAGWYHTCAVKADGQLVCFGSNEYGRCDVPRSLGAVKAVAAGEEHTCAVTTAGQLVCFGNNRSAQCDVPPDLGPVEFVAAGYLHTCAVKAAGELVCFGDNMFGQSEVPAGLRCAASPPHVLSTVGGALCYIHSQGVLHRDVKPPNILVSNSLHEVKLADFGISKILEASGHAGFVLGTPAYMSPELVSGRPYGTAADAWALGACLFELACLKRPFDASNQLALVWQIVEHDPPELPPETPPDMVTVIRGLLNKDPSLRLRLEELVPDEADPVMAGLVQAEKERQMKCIELIASENFTSRAVMECLGSALTNKYSEGQPGARYYGGNEVIDKVENLCKDRALKAFGLDEKEWGVNVQPYSGSPANFAVYTALLPPHARVMGLDLPSGGHLTHGYYTAKKKISATSIYFESLPYRVHPETGLIDFDELRKTALVFRPAMILCGASAYPRVVDFAKFREIADEVGAFLMADIAHISGLVATGEHPSPFPFCDVVTTTTHKSLRGPRAGMIFFKYSEKVPDIKDRIDMAVFPALQGGPTPEFKEYSKQVKANADALAKALMAKGHKLASDGTDNHLILWDLRPHGLSGGKVEKVCEQCSITLNRNAVHGDVSALSPGGVRVGAPAMTTRGCTTADFEKIADFLDRCCKIALKVQEEKGKKLKDFEAALPGNADIGALKKEVEAWASTFGYPGL</sequence>
<dbReference type="Pfam" id="PF00069">
    <property type="entry name" value="Pkinase"/>
    <property type="match status" value="2"/>
</dbReference>
<evidence type="ECO:0000256" key="7">
    <source>
        <dbReference type="ARBA" id="ARBA00022840"/>
    </source>
</evidence>
<evidence type="ECO:0000256" key="4">
    <source>
        <dbReference type="ARBA" id="ARBA00022563"/>
    </source>
</evidence>
<keyword evidence="8 11" id="KW-0663">Pyridoxal phosphate</keyword>
<dbReference type="EMBL" id="LSRX01000012">
    <property type="protein sequence ID" value="OLQ14686.1"/>
    <property type="molecule type" value="Genomic_DNA"/>
</dbReference>
<dbReference type="PANTHER" id="PTHR11680">
    <property type="entry name" value="SERINE HYDROXYMETHYLTRANSFERASE"/>
    <property type="match status" value="1"/>
</dbReference>
<dbReference type="SUPFAM" id="SSF53383">
    <property type="entry name" value="PLP-dependent transferases"/>
    <property type="match status" value="1"/>
</dbReference>
<feature type="repeat" description="RCC1" evidence="9">
    <location>
        <begin position="220"/>
        <end position="258"/>
    </location>
</feature>
<keyword evidence="5 11" id="KW-0808">Transferase</keyword>
<dbReference type="InterPro" id="IPR000719">
    <property type="entry name" value="Prot_kinase_dom"/>
</dbReference>
<dbReference type="GO" id="GO:0004372">
    <property type="term" value="F:glycine hydroxymethyltransferase activity"/>
    <property type="evidence" value="ECO:0007669"/>
    <property type="project" value="UniProtKB-EC"/>
</dbReference>
<dbReference type="InterPro" id="IPR019798">
    <property type="entry name" value="Ser_HO-MeTrfase_PLP_BS"/>
</dbReference>
<evidence type="ECO:0000313" key="13">
    <source>
        <dbReference type="EMBL" id="OLQ14686.1"/>
    </source>
</evidence>
<dbReference type="InterPro" id="IPR039429">
    <property type="entry name" value="SHMT-like_dom"/>
</dbReference>
<dbReference type="PANTHER" id="PTHR11680:SF35">
    <property type="entry name" value="SERINE HYDROXYMETHYLTRANSFERASE 1"/>
    <property type="match status" value="1"/>
</dbReference>
<reference evidence="13 14" key="1">
    <citation type="submission" date="2016-02" db="EMBL/GenBank/DDBJ databases">
        <title>Genome analysis of coral dinoflagellate symbionts highlights evolutionary adaptations to a symbiotic lifestyle.</title>
        <authorList>
            <person name="Aranda M."/>
            <person name="Li Y."/>
            <person name="Liew Y.J."/>
            <person name="Baumgarten S."/>
            <person name="Simakov O."/>
            <person name="Wilson M."/>
            <person name="Piel J."/>
            <person name="Ashoor H."/>
            <person name="Bougouffa S."/>
            <person name="Bajic V.B."/>
            <person name="Ryu T."/>
            <person name="Ravasi T."/>
            <person name="Bayer T."/>
            <person name="Micklem G."/>
            <person name="Kim H."/>
            <person name="Bhak J."/>
            <person name="Lajeunesse T.C."/>
            <person name="Voolstra C.R."/>
        </authorList>
    </citation>
    <scope>NUCLEOTIDE SEQUENCE [LARGE SCALE GENOMIC DNA]</scope>
    <source>
        <strain evidence="13 14">CCMP2467</strain>
    </source>
</reference>
<gene>
    <name evidence="13" type="primary">SHM4</name>
    <name evidence="13" type="ORF">AK812_SmicGene1126</name>
</gene>
<dbReference type="NCBIfam" id="NF000586">
    <property type="entry name" value="PRK00011.1"/>
    <property type="match status" value="1"/>
</dbReference>
<feature type="binding site" evidence="10">
    <location>
        <position position="40"/>
    </location>
    <ligand>
        <name>ATP</name>
        <dbReference type="ChEBI" id="CHEBI:30616"/>
    </ligand>
</feature>
<dbReference type="GO" id="GO:0032259">
    <property type="term" value="P:methylation"/>
    <property type="evidence" value="ECO:0007669"/>
    <property type="project" value="UniProtKB-KW"/>
</dbReference>
<dbReference type="Gene3D" id="1.10.510.10">
    <property type="entry name" value="Transferase(Phosphotransferase) domain 1"/>
    <property type="match status" value="1"/>
</dbReference>
<dbReference type="Pfam" id="PF13540">
    <property type="entry name" value="RCC1_2"/>
    <property type="match status" value="5"/>
</dbReference>
<dbReference type="InterPro" id="IPR015422">
    <property type="entry name" value="PyrdxlP-dep_Trfase_small"/>
</dbReference>
<dbReference type="OrthoDB" id="10265628at2759"/>
<proteinExistence type="inferred from homology"/>
<evidence type="ECO:0000256" key="10">
    <source>
        <dbReference type="PROSITE-ProRule" id="PRU10141"/>
    </source>
</evidence>
<evidence type="ECO:0000256" key="11">
    <source>
        <dbReference type="RuleBase" id="RU000585"/>
    </source>
</evidence>
<dbReference type="InterPro" id="IPR009091">
    <property type="entry name" value="RCC1/BLIP-II"/>
</dbReference>
<accession>A0A1Q9F4U2</accession>
<dbReference type="GO" id="GO:0004672">
    <property type="term" value="F:protein kinase activity"/>
    <property type="evidence" value="ECO:0007669"/>
    <property type="project" value="InterPro"/>
</dbReference>
<dbReference type="InterPro" id="IPR015421">
    <property type="entry name" value="PyrdxlP-dep_Trfase_major"/>
</dbReference>
<protein>
    <recommendedName>
        <fullName evidence="11">Serine hydroxymethyltransferase</fullName>
        <ecNumber evidence="11">2.1.2.1</ecNumber>
    </recommendedName>
</protein>
<dbReference type="GO" id="GO:0030170">
    <property type="term" value="F:pyridoxal phosphate binding"/>
    <property type="evidence" value="ECO:0007669"/>
    <property type="project" value="InterPro"/>
</dbReference>
<keyword evidence="13" id="KW-0489">Methyltransferase</keyword>